<dbReference type="GeneID" id="107462472"/>
<dbReference type="PANTHER" id="PTHR31791">
    <property type="entry name" value="FRIGIDA-LIKE PROTEIN 3-RELATED"/>
    <property type="match status" value="1"/>
</dbReference>
<dbReference type="AlphaFoldDB" id="A0A9C6TEZ9"/>
<feature type="region of interest" description="Disordered" evidence="7">
    <location>
        <begin position="94"/>
        <end position="119"/>
    </location>
</feature>
<feature type="coiled-coil region" evidence="6">
    <location>
        <begin position="202"/>
        <end position="236"/>
    </location>
</feature>
<evidence type="ECO:0000256" key="1">
    <source>
        <dbReference type="ARBA" id="ARBA00008956"/>
    </source>
</evidence>
<dbReference type="RefSeq" id="XP_052109314.1">
    <property type="nucleotide sequence ID" value="XM_052253354.1"/>
</dbReference>
<keyword evidence="8" id="KW-1185">Reference proteome</keyword>
<name>A0A9C6TEZ9_ARADU</name>
<keyword evidence="6" id="KW-0175">Coiled coil</keyword>
<dbReference type="Proteomes" id="UP000515211">
    <property type="component" value="Chromosome 8"/>
</dbReference>
<accession>A0A9C6TEZ9</accession>
<evidence type="ECO:0000256" key="3">
    <source>
        <dbReference type="ARBA" id="ARBA00022782"/>
    </source>
</evidence>
<dbReference type="InterPro" id="IPR012474">
    <property type="entry name" value="Frigida"/>
</dbReference>
<dbReference type="Pfam" id="PF07899">
    <property type="entry name" value="Frigida"/>
    <property type="match status" value="1"/>
</dbReference>
<protein>
    <recommendedName>
        <fullName evidence="5">FRIGIDA-like protein</fullName>
    </recommendedName>
</protein>
<comment type="similarity">
    <text evidence="1 5">Belongs to the Frigida family.</text>
</comment>
<evidence type="ECO:0000256" key="4">
    <source>
        <dbReference type="ARBA" id="ARBA00023089"/>
    </source>
</evidence>
<keyword evidence="4 5" id="KW-0287">Flowering</keyword>
<gene>
    <name evidence="9" type="primary">LOC107462472</name>
</gene>
<evidence type="ECO:0000313" key="9">
    <source>
        <dbReference type="RefSeq" id="XP_052109314.1"/>
    </source>
</evidence>
<dbReference type="KEGG" id="adu:107462472"/>
<sequence length="825" mass="95711">MSIEGKHVCEDQVAAGVPRPPIRFRLHHGSRTSSTSGKYDSSFCKTAFSELVEEATQDGSCVIDKKRFLEQDLDAESPLQSLVKKLKVLDSDASNKTVPVPGISEQNVEDPDSQKKKKPSFKIVRRVVENKGVSPSFVEEKRKNSGSGSEFSKAFAELDLVEKKHDQFQITKCQSCSVDGGNKVLCEEPERKAQVDTIQGELNSYSRDLDLKKSECEAIQRRIKRHNIEFESKKEQLSSIEKLIAECAKHLKLKEEQCAMECDMVHKVVEQRDEIHRKKQRELEEYDDEICKMDVHLNLLGDLFRESDKQFVSTKKQLEERIKVLEVNENQLAKRMKGLVQELKSSRNKFECELKELQLKEKQIERQVQELKCKENQFEEHRKEFDLKEKQLIGRENEFVLKKKQYDGQVKELTAKKKEFDAELEVHESRLKNFEGKWKEHQLKEALLESQVEELKSKENKFEEQTKELELKKEMLAQQMKKFKLEKVMFDIQLKELKSKEKQLDGKEKDLESKNNHLEGRLKELEFQRKQYKAVEKSYVVKKEQDNQPSSASDGRSLQSLANEQMNELESCDNEVLAQLRSCPDPAKLILNILKNPIVPHCKMEDEVIAIDESQIFLLQQLMQLSPHIKPHVRDEAMELALNMKASMARNIENPNMVLGFLQILSAYGLVSSFNGDEVFKHFEIISQHKQAVELFQMLGLKGKIFDLIENLIKNEKHIEAVRFICAYKLEEKYQPIHLLEAHVNKAKLICENSCNKTKFIEMKVKAMDKEIDGLGTVLRCMSENKLQHEDLLKVILNRILELERFKASSIVSDIMAFFQHCLDL</sequence>
<keyword evidence="2 5" id="KW-0217">Developmental protein</keyword>
<reference evidence="9" key="2">
    <citation type="submission" date="2025-08" db="UniProtKB">
        <authorList>
            <consortium name="RefSeq"/>
        </authorList>
    </citation>
    <scope>IDENTIFICATION</scope>
    <source>
        <tissue evidence="9">Whole plant</tissue>
    </source>
</reference>
<evidence type="ECO:0000256" key="6">
    <source>
        <dbReference type="SAM" id="Coils"/>
    </source>
</evidence>
<dbReference type="GO" id="GO:0030154">
    <property type="term" value="P:cell differentiation"/>
    <property type="evidence" value="ECO:0007669"/>
    <property type="project" value="UniProtKB-KW"/>
</dbReference>
<evidence type="ECO:0000256" key="7">
    <source>
        <dbReference type="SAM" id="MobiDB-lite"/>
    </source>
</evidence>
<dbReference type="GO" id="GO:0009908">
    <property type="term" value="P:flower development"/>
    <property type="evidence" value="ECO:0007669"/>
    <property type="project" value="UniProtKB-KW"/>
</dbReference>
<reference evidence="8" key="1">
    <citation type="journal article" date="2016" name="Nat. Genet.">
        <title>The genome sequences of Arachis duranensis and Arachis ipaensis, the diploid ancestors of cultivated peanut.</title>
        <authorList>
            <person name="Bertioli D.J."/>
            <person name="Cannon S.B."/>
            <person name="Froenicke L."/>
            <person name="Huang G."/>
            <person name="Farmer A.D."/>
            <person name="Cannon E.K."/>
            <person name="Liu X."/>
            <person name="Gao D."/>
            <person name="Clevenger J."/>
            <person name="Dash S."/>
            <person name="Ren L."/>
            <person name="Moretzsohn M.C."/>
            <person name="Shirasawa K."/>
            <person name="Huang W."/>
            <person name="Vidigal B."/>
            <person name="Abernathy B."/>
            <person name="Chu Y."/>
            <person name="Niederhuth C.E."/>
            <person name="Umale P."/>
            <person name="Araujo A.C."/>
            <person name="Kozik A."/>
            <person name="Kim K.D."/>
            <person name="Burow M.D."/>
            <person name="Varshney R.K."/>
            <person name="Wang X."/>
            <person name="Zhang X."/>
            <person name="Barkley N."/>
            <person name="Guimaraes P.M."/>
            <person name="Isobe S."/>
            <person name="Guo B."/>
            <person name="Liao B."/>
            <person name="Stalker H.T."/>
            <person name="Schmitz R.J."/>
            <person name="Scheffler B.E."/>
            <person name="Leal-Bertioli S.C."/>
            <person name="Xun X."/>
            <person name="Jackson S.A."/>
            <person name="Michelmore R."/>
            <person name="Ozias-Akins P."/>
        </authorList>
    </citation>
    <scope>NUCLEOTIDE SEQUENCE [LARGE SCALE GENOMIC DNA]</scope>
    <source>
        <strain evidence="8">cv. V14167</strain>
    </source>
</reference>
<keyword evidence="3 5" id="KW-0221">Differentiation</keyword>
<evidence type="ECO:0000256" key="5">
    <source>
        <dbReference type="RuleBase" id="RU364012"/>
    </source>
</evidence>
<evidence type="ECO:0000256" key="2">
    <source>
        <dbReference type="ARBA" id="ARBA00022473"/>
    </source>
</evidence>
<dbReference type="PANTHER" id="PTHR31791:SF37">
    <property type="entry name" value="A_TM021B04.7 PROTEIN"/>
    <property type="match status" value="1"/>
</dbReference>
<proteinExistence type="inferred from homology"/>
<organism evidence="8 9">
    <name type="scientific">Arachis duranensis</name>
    <name type="common">Wild peanut</name>
    <dbReference type="NCBI Taxonomy" id="130453"/>
    <lineage>
        <taxon>Eukaryota</taxon>
        <taxon>Viridiplantae</taxon>
        <taxon>Streptophyta</taxon>
        <taxon>Embryophyta</taxon>
        <taxon>Tracheophyta</taxon>
        <taxon>Spermatophyta</taxon>
        <taxon>Magnoliopsida</taxon>
        <taxon>eudicotyledons</taxon>
        <taxon>Gunneridae</taxon>
        <taxon>Pentapetalae</taxon>
        <taxon>rosids</taxon>
        <taxon>fabids</taxon>
        <taxon>Fabales</taxon>
        <taxon>Fabaceae</taxon>
        <taxon>Papilionoideae</taxon>
        <taxon>50 kb inversion clade</taxon>
        <taxon>dalbergioids sensu lato</taxon>
        <taxon>Dalbergieae</taxon>
        <taxon>Pterocarpus clade</taxon>
        <taxon>Arachis</taxon>
    </lineage>
</organism>
<evidence type="ECO:0000313" key="8">
    <source>
        <dbReference type="Proteomes" id="UP000515211"/>
    </source>
</evidence>
<feature type="coiled-coil region" evidence="6">
    <location>
        <begin position="315"/>
        <end position="535"/>
    </location>
</feature>